<evidence type="ECO:0000256" key="1">
    <source>
        <dbReference type="ARBA" id="ARBA00022723"/>
    </source>
</evidence>
<protein>
    <submittedName>
        <fullName evidence="4">Class II aldolase/adducin family protein</fullName>
    </submittedName>
</protein>
<dbReference type="RefSeq" id="WP_009441099.1">
    <property type="nucleotide sequence ID" value="NZ_CP060204.1"/>
</dbReference>
<dbReference type="GO" id="GO:0016832">
    <property type="term" value="F:aldehyde-lyase activity"/>
    <property type="evidence" value="ECO:0007669"/>
    <property type="project" value="TreeGrafter"/>
</dbReference>
<dbReference type="SUPFAM" id="SSF53639">
    <property type="entry name" value="AraD/HMP-PK domain-like"/>
    <property type="match status" value="1"/>
</dbReference>
<dbReference type="Proteomes" id="UP000515480">
    <property type="component" value="Chromosome"/>
</dbReference>
<accession>A0A7G7VH47</accession>
<evidence type="ECO:0000313" key="4">
    <source>
        <dbReference type="EMBL" id="QNH53440.1"/>
    </source>
</evidence>
<reference evidence="4 5" key="1">
    <citation type="submission" date="2020-07" db="EMBL/GenBank/DDBJ databases">
        <title>Complete genome and description of Selenomonas timonensis sp. nov., a new bacterium isolated from a gingivitis subject.</title>
        <authorList>
            <person name="Antezack A."/>
        </authorList>
    </citation>
    <scope>NUCLEOTIDE SEQUENCE [LARGE SCALE GENOMIC DNA]</scope>
    <source>
        <strain evidence="4 5">Marseille-Q3039</strain>
    </source>
</reference>
<dbReference type="SMART" id="SM01007">
    <property type="entry name" value="Aldolase_II"/>
    <property type="match status" value="1"/>
</dbReference>
<proteinExistence type="predicted"/>
<keyword evidence="5" id="KW-1185">Reference proteome</keyword>
<dbReference type="InterPro" id="IPR036409">
    <property type="entry name" value="Aldolase_II/adducin_N_sf"/>
</dbReference>
<dbReference type="EMBL" id="CP060204">
    <property type="protein sequence ID" value="QNH53440.1"/>
    <property type="molecule type" value="Genomic_DNA"/>
</dbReference>
<evidence type="ECO:0000256" key="2">
    <source>
        <dbReference type="ARBA" id="ARBA00023239"/>
    </source>
</evidence>
<keyword evidence="2" id="KW-0456">Lyase</keyword>
<dbReference type="GO" id="GO:0019323">
    <property type="term" value="P:pentose catabolic process"/>
    <property type="evidence" value="ECO:0007669"/>
    <property type="project" value="TreeGrafter"/>
</dbReference>
<dbReference type="InterPro" id="IPR050197">
    <property type="entry name" value="Aldolase_class_II_sugar_metab"/>
</dbReference>
<dbReference type="KEGG" id="stim:H1B31_05830"/>
<dbReference type="PANTHER" id="PTHR22789:SF0">
    <property type="entry name" value="3-OXO-TETRONATE 4-PHOSPHATE DECARBOXYLASE-RELATED"/>
    <property type="match status" value="1"/>
</dbReference>
<dbReference type="InterPro" id="IPR001303">
    <property type="entry name" value="Aldolase_II/adducin_N"/>
</dbReference>
<name>A0A7G7VH47_9FIRM</name>
<dbReference type="Pfam" id="PF00596">
    <property type="entry name" value="Aldolase_II"/>
    <property type="match status" value="1"/>
</dbReference>
<dbReference type="GO" id="GO:0005829">
    <property type="term" value="C:cytosol"/>
    <property type="evidence" value="ECO:0007669"/>
    <property type="project" value="TreeGrafter"/>
</dbReference>
<sequence>MLEALKKQVVAYALQADRMGLCRHRSGNFSIRDEETQLVCITPTGMDREEMSYHDIVVMTMDAKVVEAETGQRPTSESLMHLMVYQTRPDVHAIAHTHSKIATAFAVLNKPIPAVVYEIMALGCKEGYIPVAPYGRPGTPALAESIVEPLKISDVALMEKHGVIAVDSKELKEALLKASYVEEMAEIYLTTLTILGGKEPQAVPKSELQKWEYPKEIKLLPK</sequence>
<organism evidence="4 5">
    <name type="scientific">Selenomonas timonae</name>
    <dbReference type="NCBI Taxonomy" id="2754044"/>
    <lineage>
        <taxon>Bacteria</taxon>
        <taxon>Bacillati</taxon>
        <taxon>Bacillota</taxon>
        <taxon>Negativicutes</taxon>
        <taxon>Selenomonadales</taxon>
        <taxon>Selenomonadaceae</taxon>
        <taxon>Selenomonas</taxon>
    </lineage>
</organism>
<dbReference type="Gene3D" id="3.40.225.10">
    <property type="entry name" value="Class II aldolase/adducin N-terminal domain"/>
    <property type="match status" value="1"/>
</dbReference>
<gene>
    <name evidence="4" type="ORF">H1B31_05830</name>
</gene>
<evidence type="ECO:0000259" key="3">
    <source>
        <dbReference type="SMART" id="SM01007"/>
    </source>
</evidence>
<evidence type="ECO:0000313" key="5">
    <source>
        <dbReference type="Proteomes" id="UP000515480"/>
    </source>
</evidence>
<dbReference type="PANTHER" id="PTHR22789">
    <property type="entry name" value="FUCULOSE PHOSPHATE ALDOLASE"/>
    <property type="match status" value="1"/>
</dbReference>
<dbReference type="AlphaFoldDB" id="A0A7G7VH47"/>
<dbReference type="GO" id="GO:0046872">
    <property type="term" value="F:metal ion binding"/>
    <property type="evidence" value="ECO:0007669"/>
    <property type="project" value="UniProtKB-KW"/>
</dbReference>
<feature type="domain" description="Class II aldolase/adducin N-terminal" evidence="3">
    <location>
        <begin position="7"/>
        <end position="189"/>
    </location>
</feature>
<keyword evidence="1" id="KW-0479">Metal-binding</keyword>